<evidence type="ECO:0000313" key="1">
    <source>
        <dbReference type="EMBL" id="GBG11951.1"/>
    </source>
</evidence>
<name>A0A2R5F664_9BACL</name>
<dbReference type="RefSeq" id="WP_108996125.1">
    <property type="nucleotide sequence ID" value="NZ_BDQX01000458.1"/>
</dbReference>
<keyword evidence="2" id="KW-1185">Reference proteome</keyword>
<dbReference type="Proteomes" id="UP000245202">
    <property type="component" value="Unassembled WGS sequence"/>
</dbReference>
<accession>A0A2R5F664</accession>
<organism evidence="1 2">
    <name type="scientific">Paenibacillus agaridevorans</name>
    <dbReference type="NCBI Taxonomy" id="171404"/>
    <lineage>
        <taxon>Bacteria</taxon>
        <taxon>Bacillati</taxon>
        <taxon>Bacillota</taxon>
        <taxon>Bacilli</taxon>
        <taxon>Bacillales</taxon>
        <taxon>Paenibacillaceae</taxon>
        <taxon>Paenibacillus</taxon>
    </lineage>
</organism>
<dbReference type="EMBL" id="BDQX01000458">
    <property type="protein sequence ID" value="GBG11951.1"/>
    <property type="molecule type" value="Genomic_DNA"/>
</dbReference>
<reference evidence="1 2" key="1">
    <citation type="submission" date="2017-08" db="EMBL/GenBank/DDBJ databases">
        <title>Substantial Increase in Enzyme Production by Combined Drug-Resistance Mutations in Paenibacillus agaridevorans.</title>
        <authorList>
            <person name="Tanaka Y."/>
            <person name="Funane K."/>
            <person name="Hosaka T."/>
            <person name="Shiwa Y."/>
            <person name="Fujita N."/>
            <person name="Miyazaki T."/>
            <person name="Yoshikawa H."/>
            <person name="Murakami K."/>
            <person name="Kasahara K."/>
            <person name="Inaoka T."/>
            <person name="Hiraga Y."/>
            <person name="Ochi K."/>
        </authorList>
    </citation>
    <scope>NUCLEOTIDE SEQUENCE [LARGE SCALE GENOMIC DNA]</scope>
    <source>
        <strain evidence="1 2">T-3040</strain>
    </source>
</reference>
<protein>
    <submittedName>
        <fullName evidence="1">Uncharacterized protein</fullName>
    </submittedName>
</protein>
<proteinExistence type="predicted"/>
<dbReference type="AlphaFoldDB" id="A0A2R5F664"/>
<gene>
    <name evidence="1" type="ORF">PAT3040_06810</name>
</gene>
<comment type="caution">
    <text evidence="1">The sequence shown here is derived from an EMBL/GenBank/DDBJ whole genome shotgun (WGS) entry which is preliminary data.</text>
</comment>
<evidence type="ECO:0000313" key="2">
    <source>
        <dbReference type="Proteomes" id="UP000245202"/>
    </source>
</evidence>
<sequence>MMVLECECGNRTGLFATGDRDEHGREFIELEDDDRFGFEIGEDSVVFRCSFCGYKYRLKQYAPFE</sequence>